<dbReference type="EMBL" id="FCON02000042">
    <property type="protein sequence ID" value="SAL68886.1"/>
    <property type="molecule type" value="Genomic_DNA"/>
</dbReference>
<accession>A0A158JJ70</accession>
<gene>
    <name evidence="1" type="ORF">AWB68_03900</name>
</gene>
<evidence type="ECO:0000313" key="1">
    <source>
        <dbReference type="EMBL" id="SAL68886.1"/>
    </source>
</evidence>
<proteinExistence type="predicted"/>
<sequence length="136" mass="14977">MIADRTYGAVSFLAARVKSCWRFAPPTGHKARRVLAHRAFRVRGQEQTVSDGSSPFVPVRPLHRKPPVENISLRQRQLCLSDARFNSQFSHVIIAIYACGMTPTSAQFALRTCVCKACIAGGSLTQLLICSRQSAC</sequence>
<comment type="caution">
    <text evidence="1">The sequence shown here is derived from an EMBL/GenBank/DDBJ whole genome shotgun (WGS) entry which is preliminary data.</text>
</comment>
<name>A0A158JJ70_9BURK</name>
<organism evidence="1 2">
    <name type="scientific">Caballeronia choica</name>
    <dbReference type="NCBI Taxonomy" id="326476"/>
    <lineage>
        <taxon>Bacteria</taxon>
        <taxon>Pseudomonadati</taxon>
        <taxon>Pseudomonadota</taxon>
        <taxon>Betaproteobacteria</taxon>
        <taxon>Burkholderiales</taxon>
        <taxon>Burkholderiaceae</taxon>
        <taxon>Caballeronia</taxon>
    </lineage>
</organism>
<dbReference type="Proteomes" id="UP000054770">
    <property type="component" value="Unassembled WGS sequence"/>
</dbReference>
<protein>
    <submittedName>
        <fullName evidence="1">Uncharacterized protein</fullName>
    </submittedName>
</protein>
<dbReference type="AlphaFoldDB" id="A0A158JJ70"/>
<reference evidence="1" key="1">
    <citation type="submission" date="2016-01" db="EMBL/GenBank/DDBJ databases">
        <authorList>
            <person name="Peeters C."/>
        </authorList>
    </citation>
    <scope>NUCLEOTIDE SEQUENCE [LARGE SCALE GENOMIC DNA]</scope>
    <source>
        <strain evidence="1">LMG 22940</strain>
    </source>
</reference>
<keyword evidence="2" id="KW-1185">Reference proteome</keyword>
<evidence type="ECO:0000313" key="2">
    <source>
        <dbReference type="Proteomes" id="UP000054770"/>
    </source>
</evidence>